<reference evidence="2 3" key="1">
    <citation type="submission" date="2016-09" db="EMBL/GenBank/DDBJ databases">
        <title>Draft genome sequence for the type strain of Desulfuribacillus alkaliarsenatis AHT28, an obligately anaerobic, sulfidogenic bacterium isolated from Russian soda lake sediments.</title>
        <authorList>
            <person name="Abin C.A."/>
            <person name="Hollibaugh J.T."/>
        </authorList>
    </citation>
    <scope>NUCLEOTIDE SEQUENCE [LARGE SCALE GENOMIC DNA]</scope>
    <source>
        <strain evidence="2 3">AHT28</strain>
    </source>
</reference>
<dbReference type="PANTHER" id="PTHR47739:SF1">
    <property type="entry name" value="TRNA1(VAL) (ADENINE(37)-N6)-METHYLTRANSFERASE"/>
    <property type="match status" value="1"/>
</dbReference>
<keyword evidence="3" id="KW-1185">Reference proteome</keyword>
<evidence type="ECO:0000313" key="3">
    <source>
        <dbReference type="Proteomes" id="UP000094296"/>
    </source>
</evidence>
<organism evidence="2 3">
    <name type="scientific">Desulfuribacillus alkaliarsenatis</name>
    <dbReference type="NCBI Taxonomy" id="766136"/>
    <lineage>
        <taxon>Bacteria</taxon>
        <taxon>Bacillati</taxon>
        <taxon>Bacillota</taxon>
        <taxon>Desulfuribacillia</taxon>
        <taxon>Desulfuribacillales</taxon>
        <taxon>Desulfuribacillaceae</taxon>
        <taxon>Desulfuribacillus</taxon>
    </lineage>
</organism>
<dbReference type="GO" id="GO:0003676">
    <property type="term" value="F:nucleic acid binding"/>
    <property type="evidence" value="ECO:0007669"/>
    <property type="project" value="InterPro"/>
</dbReference>
<dbReference type="EMBL" id="MIJE01000035">
    <property type="protein sequence ID" value="OEF95741.1"/>
    <property type="molecule type" value="Genomic_DNA"/>
</dbReference>
<dbReference type="Gene3D" id="3.40.50.150">
    <property type="entry name" value="Vaccinia Virus protein VP39"/>
    <property type="match status" value="1"/>
</dbReference>
<dbReference type="PROSITE" id="PS00092">
    <property type="entry name" value="N6_MTASE"/>
    <property type="match status" value="1"/>
</dbReference>
<dbReference type="PANTHER" id="PTHR47739">
    <property type="entry name" value="TRNA1(VAL) (ADENINE(37)-N6)-METHYLTRANSFERASE"/>
    <property type="match status" value="1"/>
</dbReference>
<dbReference type="AlphaFoldDB" id="A0A1E5FZ16"/>
<name>A0A1E5FZ16_9FIRM</name>
<sequence length="253" mass="28410">MLFLTTNQERLDELSDGMKIIQCKDVFSFSTDAVLLASFTRLDANVRKVIDLGTGTGLIPLLLAKRYPKTYFTGLEIQERLADMSRRSVLYNVQHGNISANSINIVHGDLRQAVEEFGHGSFDALVSNPPYMEKGIGEQNPNQYKAIARHEIHCSLEQICQVSSQLLKSGGKAFYVYRSIRLAELISELRNNNLEPKRMRLVAPRIDKEPNIVLLEAIKNGKPGLRIEPTLAVYNEEGKYTDELLSMNPTSPS</sequence>
<dbReference type="GO" id="GO:0032259">
    <property type="term" value="P:methylation"/>
    <property type="evidence" value="ECO:0007669"/>
    <property type="project" value="InterPro"/>
</dbReference>
<dbReference type="InterPro" id="IPR007848">
    <property type="entry name" value="Small_mtfrase_dom"/>
</dbReference>
<dbReference type="InterPro" id="IPR029063">
    <property type="entry name" value="SAM-dependent_MTases_sf"/>
</dbReference>
<dbReference type="STRING" id="766136.BHF68_11625"/>
<gene>
    <name evidence="2" type="ORF">BHF68_11625</name>
</gene>
<dbReference type="GO" id="GO:0008170">
    <property type="term" value="F:N-methyltransferase activity"/>
    <property type="evidence" value="ECO:0007669"/>
    <property type="project" value="UniProtKB-ARBA"/>
</dbReference>
<evidence type="ECO:0000259" key="1">
    <source>
        <dbReference type="Pfam" id="PF05175"/>
    </source>
</evidence>
<dbReference type="InterPro" id="IPR050210">
    <property type="entry name" value="tRNA_Adenine-N(6)_MTase"/>
</dbReference>
<feature type="domain" description="Methyltransferase small" evidence="1">
    <location>
        <begin position="34"/>
        <end position="135"/>
    </location>
</feature>
<dbReference type="Proteomes" id="UP000094296">
    <property type="component" value="Unassembled WGS sequence"/>
</dbReference>
<comment type="caution">
    <text evidence="2">The sequence shown here is derived from an EMBL/GenBank/DDBJ whole genome shotgun (WGS) entry which is preliminary data.</text>
</comment>
<evidence type="ECO:0000313" key="2">
    <source>
        <dbReference type="EMBL" id="OEF95741.1"/>
    </source>
</evidence>
<dbReference type="GO" id="GO:0008757">
    <property type="term" value="F:S-adenosylmethionine-dependent methyltransferase activity"/>
    <property type="evidence" value="ECO:0007669"/>
    <property type="project" value="UniProtKB-ARBA"/>
</dbReference>
<accession>A0A1E5FZ16</accession>
<dbReference type="SUPFAM" id="SSF53335">
    <property type="entry name" value="S-adenosyl-L-methionine-dependent methyltransferases"/>
    <property type="match status" value="1"/>
</dbReference>
<dbReference type="CDD" id="cd02440">
    <property type="entry name" value="AdoMet_MTases"/>
    <property type="match status" value="1"/>
</dbReference>
<dbReference type="RefSeq" id="WP_069644307.1">
    <property type="nucleotide sequence ID" value="NZ_MIJE01000035.1"/>
</dbReference>
<protein>
    <recommendedName>
        <fullName evidence="1">Methyltransferase small domain-containing protein</fullName>
    </recommendedName>
</protein>
<dbReference type="Pfam" id="PF05175">
    <property type="entry name" value="MTS"/>
    <property type="match status" value="1"/>
</dbReference>
<proteinExistence type="predicted"/>
<dbReference type="InterPro" id="IPR002052">
    <property type="entry name" value="DNA_methylase_N6_adenine_CS"/>
</dbReference>